<accession>A0AAP0D5P9</accession>
<protein>
    <recommendedName>
        <fullName evidence="7">Transposase</fullName>
    </recommendedName>
</protein>
<dbReference type="GO" id="GO:0046983">
    <property type="term" value="F:protein dimerization activity"/>
    <property type="evidence" value="ECO:0007669"/>
    <property type="project" value="InterPro"/>
</dbReference>
<name>A0AAP0D5P9_9ASTR</name>
<evidence type="ECO:0000256" key="1">
    <source>
        <dbReference type="ARBA" id="ARBA00023125"/>
    </source>
</evidence>
<dbReference type="Pfam" id="PF05699">
    <property type="entry name" value="Dimer_Tnp_hAT"/>
    <property type="match status" value="1"/>
</dbReference>
<organism evidence="5 6">
    <name type="scientific">Deinandra increscens subsp. villosa</name>
    <dbReference type="NCBI Taxonomy" id="3103831"/>
    <lineage>
        <taxon>Eukaryota</taxon>
        <taxon>Viridiplantae</taxon>
        <taxon>Streptophyta</taxon>
        <taxon>Embryophyta</taxon>
        <taxon>Tracheophyta</taxon>
        <taxon>Spermatophyta</taxon>
        <taxon>Magnoliopsida</taxon>
        <taxon>eudicotyledons</taxon>
        <taxon>Gunneridae</taxon>
        <taxon>Pentapetalae</taxon>
        <taxon>asterids</taxon>
        <taxon>campanulids</taxon>
        <taxon>Asterales</taxon>
        <taxon>Asteraceae</taxon>
        <taxon>Asteroideae</taxon>
        <taxon>Heliantheae alliance</taxon>
        <taxon>Madieae</taxon>
        <taxon>Madiinae</taxon>
        <taxon>Deinandra</taxon>
    </lineage>
</organism>
<proteinExistence type="predicted"/>
<sequence>MSAQQDEGGQPTFSAWKFDPAKVRLALIKMFIECELAFSFLEQEAFRYLHYVRIHKGDAMASVIEDCLAEWGIENVMSFTLDNASSNDVAIRELSTWLPGLIRKGRYLHVRCIAHIINLIVQDGLKAENSNIEAIRSAVKFVRNHPNRLLLFKSCAQEKGIKSKALLSLDVPTRWNSTYKMLERVFIYLRQKTIEVSCSTHVVAHEHYSQVKDISHNLDKLSKTCTPLDTPSLKSTLKLMNEKFAKYFEDTVKTNQIFEFAVILDPTIKLGTIEYACLEEIDKMKILKKEQDGMIMTKEEEEKILEEMLGEVKAEMQVVVNEYENLYQMGTTTTTVRKESVPIRSGKNAWMSNYKSRRQGAQTFGEMSELEKYLKDEVEEETEDFDILKWWKYNESRYPTLAKMAKDILAIPISSVASESAFSTGGRVIEPCRSSLSPQIVEALICSQDWIRRERKEKQESNENPDELDKYDDIDKDVNEKIEAMKLE</sequence>
<feature type="domain" description="hAT-like transposase RNase-H fold" evidence="4">
    <location>
        <begin position="199"/>
        <end position="284"/>
    </location>
</feature>
<reference evidence="5 6" key="1">
    <citation type="submission" date="2024-04" db="EMBL/GenBank/DDBJ databases">
        <title>The reference genome of an endangered Asteraceae, Deinandra increscens subsp. villosa, native to the Central Coast of California.</title>
        <authorList>
            <person name="Guilliams M."/>
            <person name="Hasenstab-Lehman K."/>
            <person name="Meyer R."/>
            <person name="Mcevoy S."/>
        </authorList>
    </citation>
    <scope>NUCLEOTIDE SEQUENCE [LARGE SCALE GENOMIC DNA]</scope>
    <source>
        <tissue evidence="5">Leaf</tissue>
    </source>
</reference>
<dbReference type="AlphaFoldDB" id="A0AAP0D5P9"/>
<evidence type="ECO:0000313" key="5">
    <source>
        <dbReference type="EMBL" id="KAK9065183.1"/>
    </source>
</evidence>
<keyword evidence="6" id="KW-1185">Reference proteome</keyword>
<evidence type="ECO:0000313" key="6">
    <source>
        <dbReference type="Proteomes" id="UP001408789"/>
    </source>
</evidence>
<dbReference type="Proteomes" id="UP001408789">
    <property type="component" value="Unassembled WGS sequence"/>
</dbReference>
<evidence type="ECO:0008006" key="7">
    <source>
        <dbReference type="Google" id="ProtNLM"/>
    </source>
</evidence>
<gene>
    <name evidence="5" type="ORF">SSX86_016566</name>
</gene>
<evidence type="ECO:0000256" key="2">
    <source>
        <dbReference type="SAM" id="MobiDB-lite"/>
    </source>
</evidence>
<dbReference type="InterPro" id="IPR025525">
    <property type="entry name" value="hAT-like_transposase_RNase-H"/>
</dbReference>
<feature type="domain" description="HAT C-terminal dimerisation" evidence="3">
    <location>
        <begin position="369"/>
        <end position="451"/>
    </location>
</feature>
<dbReference type="PANTHER" id="PTHR46481">
    <property type="entry name" value="ZINC FINGER BED DOMAIN-CONTAINING PROTEIN 4"/>
    <property type="match status" value="1"/>
</dbReference>
<dbReference type="EMBL" id="JBCNJP010000017">
    <property type="protein sequence ID" value="KAK9065183.1"/>
    <property type="molecule type" value="Genomic_DNA"/>
</dbReference>
<feature type="region of interest" description="Disordered" evidence="2">
    <location>
        <begin position="455"/>
        <end position="475"/>
    </location>
</feature>
<dbReference type="Pfam" id="PF14372">
    <property type="entry name" value="hAT-like_RNase-H"/>
    <property type="match status" value="1"/>
</dbReference>
<evidence type="ECO:0000259" key="3">
    <source>
        <dbReference type="Pfam" id="PF05699"/>
    </source>
</evidence>
<dbReference type="InterPro" id="IPR052035">
    <property type="entry name" value="ZnF_BED_domain_contain"/>
</dbReference>
<comment type="caution">
    <text evidence="5">The sequence shown here is derived from an EMBL/GenBank/DDBJ whole genome shotgun (WGS) entry which is preliminary data.</text>
</comment>
<keyword evidence="1" id="KW-0238">DNA-binding</keyword>
<dbReference type="InterPro" id="IPR008906">
    <property type="entry name" value="HATC_C_dom"/>
</dbReference>
<evidence type="ECO:0000259" key="4">
    <source>
        <dbReference type="Pfam" id="PF14372"/>
    </source>
</evidence>
<dbReference type="SUPFAM" id="SSF53098">
    <property type="entry name" value="Ribonuclease H-like"/>
    <property type="match status" value="1"/>
</dbReference>
<dbReference type="PANTHER" id="PTHR46481:SF7">
    <property type="entry name" value="ZINC FINGER BED DOMAIN-CONTAINING PROTEIN RICESLEEPER 2-LIKE"/>
    <property type="match status" value="1"/>
</dbReference>
<dbReference type="InterPro" id="IPR012337">
    <property type="entry name" value="RNaseH-like_sf"/>
</dbReference>
<dbReference type="GO" id="GO:0003677">
    <property type="term" value="F:DNA binding"/>
    <property type="evidence" value="ECO:0007669"/>
    <property type="project" value="UniProtKB-KW"/>
</dbReference>